<evidence type="ECO:0000313" key="4">
    <source>
        <dbReference type="EMBL" id="MEM0515616.1"/>
    </source>
</evidence>
<comment type="caution">
    <text evidence="4">The sequence shown here is derived from an EMBL/GenBank/DDBJ whole genome shotgun (WGS) entry which is preliminary data.</text>
</comment>
<dbReference type="Pfam" id="PF09829">
    <property type="entry name" value="DUF2057"/>
    <property type="match status" value="1"/>
</dbReference>
<dbReference type="EMBL" id="JBCGCU010000009">
    <property type="protein sequence ID" value="MEM0515616.1"/>
    <property type="molecule type" value="Genomic_DNA"/>
</dbReference>
<feature type="signal peptide" evidence="3">
    <location>
        <begin position="1"/>
        <end position="21"/>
    </location>
</feature>
<dbReference type="RefSeq" id="WP_342678412.1">
    <property type="nucleotide sequence ID" value="NZ_JBCGCU010000009.1"/>
</dbReference>
<sequence>MWKKLSSAAALALLLTPSAYAETVSFASEIIPLQVGDKTISHSIFNTVDELELAPGSYRLKLKYSDLYESGFDDHEVIESEPFWVTLEVAAGRDYKVTFDRAATAAGAKLFAQSPVVRLRAEGQQLEVPMPKSAAPSLAAPAPVLAAPSLVPANIAPAPAVSTKSAPAVAPAPQSGGNVSAAAMLDFWWQQATPAQRQAFLQKVQSQQ</sequence>
<dbReference type="PANTHER" id="PTHR38108">
    <property type="entry name" value="UPF0319 PROTEIN YCCT"/>
    <property type="match status" value="1"/>
</dbReference>
<name>A0ABU9MYR9_9GAMM</name>
<dbReference type="Proteomes" id="UP001447008">
    <property type="component" value="Unassembled WGS sequence"/>
</dbReference>
<keyword evidence="5" id="KW-1185">Reference proteome</keyword>
<feature type="chain" id="PRO_5045334337" evidence="3">
    <location>
        <begin position="22"/>
        <end position="208"/>
    </location>
</feature>
<comment type="similarity">
    <text evidence="1">Belongs to the UPF0319 family.</text>
</comment>
<accession>A0ABU9MYR9</accession>
<keyword evidence="2 3" id="KW-0732">Signal</keyword>
<dbReference type="InterPro" id="IPR018635">
    <property type="entry name" value="UPF0319"/>
</dbReference>
<protein>
    <submittedName>
        <fullName evidence="4">DUF2057 family protein</fullName>
    </submittedName>
</protein>
<evidence type="ECO:0000256" key="1">
    <source>
        <dbReference type="ARBA" id="ARBA00008490"/>
    </source>
</evidence>
<reference evidence="4 5" key="1">
    <citation type="submission" date="2024-03" db="EMBL/GenBank/DDBJ databases">
        <title>Pseudoalteromonas qingdaonensis sp. nov., isolated from the intestines of marine benthic organisms.</title>
        <authorList>
            <person name="Lin X."/>
            <person name="Fang S."/>
            <person name="Hu X."/>
        </authorList>
    </citation>
    <scope>NUCLEOTIDE SEQUENCE [LARGE SCALE GENOMIC DNA]</scope>
    <source>
        <strain evidence="4 5">YIC-827</strain>
    </source>
</reference>
<evidence type="ECO:0000256" key="2">
    <source>
        <dbReference type="ARBA" id="ARBA00022729"/>
    </source>
</evidence>
<proteinExistence type="inferred from homology"/>
<gene>
    <name evidence="4" type="ORF">WCN91_09375</name>
</gene>
<evidence type="ECO:0000256" key="3">
    <source>
        <dbReference type="SAM" id="SignalP"/>
    </source>
</evidence>
<evidence type="ECO:0000313" key="5">
    <source>
        <dbReference type="Proteomes" id="UP001447008"/>
    </source>
</evidence>
<organism evidence="4 5">
    <name type="scientific">Pseudoalteromonas qingdaonensis</name>
    <dbReference type="NCBI Taxonomy" id="3131913"/>
    <lineage>
        <taxon>Bacteria</taxon>
        <taxon>Pseudomonadati</taxon>
        <taxon>Pseudomonadota</taxon>
        <taxon>Gammaproteobacteria</taxon>
        <taxon>Alteromonadales</taxon>
        <taxon>Pseudoalteromonadaceae</taxon>
        <taxon>Pseudoalteromonas</taxon>
    </lineage>
</organism>
<dbReference type="PANTHER" id="PTHR38108:SF1">
    <property type="entry name" value="UPF0319 PROTEIN YCCT"/>
    <property type="match status" value="1"/>
</dbReference>